<keyword evidence="6" id="KW-0762">Sugar transport</keyword>
<evidence type="ECO:0000256" key="3">
    <source>
        <dbReference type="ARBA" id="ARBA00009047"/>
    </source>
</evidence>
<evidence type="ECO:0000256" key="8">
    <source>
        <dbReference type="ARBA" id="ARBA00022989"/>
    </source>
</evidence>
<evidence type="ECO:0000313" key="14">
    <source>
        <dbReference type="Proteomes" id="UP000721844"/>
    </source>
</evidence>
<name>A0A964E4D5_9PROT</name>
<comment type="similarity">
    <text evidence="3">Belongs to the binding-protein-dependent transport system permease family. MalFG subfamily.</text>
</comment>
<feature type="domain" description="ABC transmembrane type-1" evidence="12">
    <location>
        <begin position="76"/>
        <end position="266"/>
    </location>
</feature>
<dbReference type="GO" id="GO:0005886">
    <property type="term" value="C:plasma membrane"/>
    <property type="evidence" value="ECO:0007669"/>
    <property type="project" value="UniProtKB-SubCell"/>
</dbReference>
<feature type="transmembrane region" description="Helical" evidence="11">
    <location>
        <begin position="82"/>
        <end position="102"/>
    </location>
</feature>
<evidence type="ECO:0000256" key="1">
    <source>
        <dbReference type="ARBA" id="ARBA00002264"/>
    </source>
</evidence>
<dbReference type="Proteomes" id="UP000721844">
    <property type="component" value="Unassembled WGS sequence"/>
</dbReference>
<dbReference type="InterPro" id="IPR035906">
    <property type="entry name" value="MetI-like_sf"/>
</dbReference>
<sequence length="281" mass="30195">MKLTRTGAVLGYAAMILVGLVVVLPLLWMVIMSVSSTRDLTTLPLHWIPRQLDFSRYHRLLSLAANSDGQTFLFALRNTVEVAIGTTVVSFALALPASWLFARREGRLDKLLMLVVATYMLPPLLFVVPLYHIFSSLSLLNSPLALMIADSTVVLPFTTWLLKGGIDAIPAELEQAAAIDGASLWRIWLAVTLPLARPIISTTILFSVLMVWDEFLYAMIFTSDSSAQTITVAIADLASGRVSDYGLLAAAGILAALPAVIIGACLQRALVAGLTTGGVKG</sequence>
<evidence type="ECO:0000256" key="6">
    <source>
        <dbReference type="ARBA" id="ARBA00022597"/>
    </source>
</evidence>
<dbReference type="Gene3D" id="1.10.3720.10">
    <property type="entry name" value="MetI-like"/>
    <property type="match status" value="1"/>
</dbReference>
<comment type="function">
    <text evidence="1">Part of the ABC transporter complex MalEFGK involved in maltose/maltodextrin import. Probably responsible for the translocation of the substrate across the membrane.</text>
</comment>
<keyword evidence="8 11" id="KW-1133">Transmembrane helix</keyword>
<dbReference type="Pfam" id="PF00528">
    <property type="entry name" value="BPD_transp_1"/>
    <property type="match status" value="1"/>
</dbReference>
<dbReference type="InterPro" id="IPR050901">
    <property type="entry name" value="BP-dep_ABC_trans_perm"/>
</dbReference>
<evidence type="ECO:0000256" key="11">
    <source>
        <dbReference type="RuleBase" id="RU363032"/>
    </source>
</evidence>
<protein>
    <recommendedName>
        <fullName evidence="10">Maltose/maltodextrin transport system permease protein MalG</fullName>
    </recommendedName>
</protein>
<evidence type="ECO:0000256" key="5">
    <source>
        <dbReference type="ARBA" id="ARBA00022475"/>
    </source>
</evidence>
<keyword evidence="7 11" id="KW-0812">Transmembrane</keyword>
<dbReference type="InterPro" id="IPR000515">
    <property type="entry name" value="MetI-like"/>
</dbReference>
<keyword evidence="4 11" id="KW-0813">Transport</keyword>
<reference evidence="13 14" key="1">
    <citation type="journal article" date="2021" name="Microorganisms">
        <title>Acidisoma silvae sp. nov. and Acidisomacellulosilytica sp. nov., Two Acidophilic Bacteria Isolated from Decaying Wood, Hydrolyzing Cellulose and Producing Poly-3-hydroxybutyrate.</title>
        <authorList>
            <person name="Mieszkin S."/>
            <person name="Pouder E."/>
            <person name="Uroz S."/>
            <person name="Simon-Colin C."/>
            <person name="Alain K."/>
        </authorList>
    </citation>
    <scope>NUCLEOTIDE SEQUENCE [LARGE SCALE GENOMIC DNA]</scope>
    <source>
        <strain evidence="13 14">HW T5.17</strain>
    </source>
</reference>
<gene>
    <name evidence="13" type="ORF">ACELLULO517_13995</name>
</gene>
<keyword evidence="14" id="KW-1185">Reference proteome</keyword>
<comment type="subcellular location">
    <subcellularLocation>
        <location evidence="2 11">Cell membrane</location>
        <topology evidence="2 11">Multi-pass membrane protein</topology>
    </subcellularLocation>
</comment>
<comment type="caution">
    <text evidence="13">The sequence shown here is derived from an EMBL/GenBank/DDBJ whole genome shotgun (WGS) entry which is preliminary data.</text>
</comment>
<keyword evidence="9 11" id="KW-0472">Membrane</keyword>
<evidence type="ECO:0000256" key="7">
    <source>
        <dbReference type="ARBA" id="ARBA00022692"/>
    </source>
</evidence>
<evidence type="ECO:0000256" key="9">
    <source>
        <dbReference type="ARBA" id="ARBA00023136"/>
    </source>
</evidence>
<feature type="transmembrane region" description="Helical" evidence="11">
    <location>
        <begin position="187"/>
        <end position="212"/>
    </location>
</feature>
<feature type="transmembrane region" description="Helical" evidence="11">
    <location>
        <begin position="144"/>
        <end position="166"/>
    </location>
</feature>
<evidence type="ECO:0000256" key="10">
    <source>
        <dbReference type="ARBA" id="ARBA00041109"/>
    </source>
</evidence>
<evidence type="ECO:0000256" key="2">
    <source>
        <dbReference type="ARBA" id="ARBA00004651"/>
    </source>
</evidence>
<evidence type="ECO:0000259" key="12">
    <source>
        <dbReference type="PROSITE" id="PS50928"/>
    </source>
</evidence>
<dbReference type="EMBL" id="JAESVA010000004">
    <property type="protein sequence ID" value="MCB8881356.1"/>
    <property type="molecule type" value="Genomic_DNA"/>
</dbReference>
<feature type="transmembrane region" description="Helical" evidence="11">
    <location>
        <begin position="12"/>
        <end position="31"/>
    </location>
</feature>
<keyword evidence="5" id="KW-1003">Cell membrane</keyword>
<dbReference type="RefSeq" id="WP_227308027.1">
    <property type="nucleotide sequence ID" value="NZ_JAESVA010000004.1"/>
</dbReference>
<feature type="transmembrane region" description="Helical" evidence="11">
    <location>
        <begin position="245"/>
        <end position="266"/>
    </location>
</feature>
<dbReference type="CDD" id="cd06261">
    <property type="entry name" value="TM_PBP2"/>
    <property type="match status" value="1"/>
</dbReference>
<dbReference type="PROSITE" id="PS50928">
    <property type="entry name" value="ABC_TM1"/>
    <property type="match status" value="1"/>
</dbReference>
<accession>A0A964E4D5</accession>
<feature type="transmembrane region" description="Helical" evidence="11">
    <location>
        <begin position="111"/>
        <end position="132"/>
    </location>
</feature>
<evidence type="ECO:0000256" key="4">
    <source>
        <dbReference type="ARBA" id="ARBA00022448"/>
    </source>
</evidence>
<dbReference type="PANTHER" id="PTHR32243">
    <property type="entry name" value="MALTOSE TRANSPORT SYSTEM PERMEASE-RELATED"/>
    <property type="match status" value="1"/>
</dbReference>
<proteinExistence type="inferred from homology"/>
<evidence type="ECO:0000313" key="13">
    <source>
        <dbReference type="EMBL" id="MCB8881356.1"/>
    </source>
</evidence>
<organism evidence="13 14">
    <name type="scientific">Acidisoma cellulosilyticum</name>
    <dbReference type="NCBI Taxonomy" id="2802395"/>
    <lineage>
        <taxon>Bacteria</taxon>
        <taxon>Pseudomonadati</taxon>
        <taxon>Pseudomonadota</taxon>
        <taxon>Alphaproteobacteria</taxon>
        <taxon>Acetobacterales</taxon>
        <taxon>Acidocellaceae</taxon>
        <taxon>Acidisoma</taxon>
    </lineage>
</organism>
<dbReference type="PANTHER" id="PTHR32243:SF50">
    <property type="entry name" value="MALTOSE_MALTODEXTRIN TRANSPORT SYSTEM PERMEASE PROTEIN MALG"/>
    <property type="match status" value="1"/>
</dbReference>
<dbReference type="SUPFAM" id="SSF161098">
    <property type="entry name" value="MetI-like"/>
    <property type="match status" value="1"/>
</dbReference>
<dbReference type="GO" id="GO:0055085">
    <property type="term" value="P:transmembrane transport"/>
    <property type="evidence" value="ECO:0007669"/>
    <property type="project" value="InterPro"/>
</dbReference>
<dbReference type="AlphaFoldDB" id="A0A964E4D5"/>